<comment type="caution">
    <text evidence="2">The sequence shown here is derived from an EMBL/GenBank/DDBJ whole genome shotgun (WGS) entry which is preliminary data.</text>
</comment>
<reference evidence="2 3" key="1">
    <citation type="journal article" date="2019" name="Sci. Rep.">
        <title>Orb-weaving spider Araneus ventricosus genome elucidates the spidroin gene catalogue.</title>
        <authorList>
            <person name="Kono N."/>
            <person name="Nakamura H."/>
            <person name="Ohtoshi R."/>
            <person name="Moran D.A.P."/>
            <person name="Shinohara A."/>
            <person name="Yoshida Y."/>
            <person name="Fujiwara M."/>
            <person name="Mori M."/>
            <person name="Tomita M."/>
            <person name="Arakawa K."/>
        </authorList>
    </citation>
    <scope>NUCLEOTIDE SEQUENCE [LARGE SCALE GENOMIC DNA]</scope>
</reference>
<organism evidence="2 3">
    <name type="scientific">Araneus ventricosus</name>
    <name type="common">Orbweaver spider</name>
    <name type="synonym">Epeira ventricosa</name>
    <dbReference type="NCBI Taxonomy" id="182803"/>
    <lineage>
        <taxon>Eukaryota</taxon>
        <taxon>Metazoa</taxon>
        <taxon>Ecdysozoa</taxon>
        <taxon>Arthropoda</taxon>
        <taxon>Chelicerata</taxon>
        <taxon>Arachnida</taxon>
        <taxon>Araneae</taxon>
        <taxon>Araneomorphae</taxon>
        <taxon>Entelegynae</taxon>
        <taxon>Araneoidea</taxon>
        <taxon>Araneidae</taxon>
        <taxon>Araneus</taxon>
    </lineage>
</organism>
<name>A0A4Y2VP27_ARAVE</name>
<dbReference type="InterPro" id="IPR005312">
    <property type="entry name" value="DUF1759"/>
</dbReference>
<evidence type="ECO:0000256" key="1">
    <source>
        <dbReference type="SAM" id="Coils"/>
    </source>
</evidence>
<dbReference type="Pfam" id="PF03564">
    <property type="entry name" value="DUF1759"/>
    <property type="match status" value="1"/>
</dbReference>
<feature type="coiled-coil region" evidence="1">
    <location>
        <begin position="48"/>
        <end position="101"/>
    </location>
</feature>
<protein>
    <submittedName>
        <fullName evidence="2">Uncharacterized protein</fullName>
    </submittedName>
</protein>
<keyword evidence="3" id="KW-1185">Reference proteome</keyword>
<sequence length="725" mass="82556">MSKKSSEKDDCNAVSEKKLNREKGAIKGTLSRIETFTSEKAVSKDTNITELQVKLKKLEQLQTQLDKISEEYCEIETSEKFETIQQDIEQINERIEETEVGLKILLSSLKVNENTNTVLNDNGKAKIRLPEIPLPEFSGKIAEFAHFKNQFTNLISNNDQLNDSQKLYYLRASLKGEAKLLESSSDNFQSLFKALSDRYENQRQLIDSHVLEIINYDKIHSESAKELRALMDCVNKNIRALKVLKYEQNKLSDVMLINIILQKIDRESRKQFELSLKTAEIPTFDILMKFLEKRSSLLDSINRIPNLKMINRNTAVSNRAKTLVVNNKKGNIKACILCKNYHALFRCIVFQNMSIKSRKNFVRNNKLCINCLRLHSGACMSKHRCSVSGCRELHNSLLHQPDEIRTASQVLNSGEGEEAKSNQSTVEGQTEVSVLTFANKSVVLNTFFIYAKSADGCRVKLRGLLDNASTLCIIREDVARKLGIKLKSINQGITGINGVTQSVKYSANIEVSSHDYTFSRIVQCSVLPKITDAIPVSKLNISELNIPSSIELADSSFHTPGQIDILVGSELFFEILKPEQHRLQDGNVILQNTKFGYLVTGMLPQLQNQANCYFISEPNLDITVKKFFELESLPGDSREITKSEEEIYCEEHFVKTYKRDQTGRFIVQLPLKENAESVLGSSKENAIKRLNGIWNKLNKNNTMETLYKEFMREYENLGHMEEIKN</sequence>
<dbReference type="AlphaFoldDB" id="A0A4Y2VP27"/>
<proteinExistence type="predicted"/>
<evidence type="ECO:0000313" key="2">
    <source>
        <dbReference type="EMBL" id="GBO26372.1"/>
    </source>
</evidence>
<dbReference type="EMBL" id="BGPR01049393">
    <property type="protein sequence ID" value="GBO26372.1"/>
    <property type="molecule type" value="Genomic_DNA"/>
</dbReference>
<keyword evidence="1" id="KW-0175">Coiled coil</keyword>
<evidence type="ECO:0000313" key="3">
    <source>
        <dbReference type="Proteomes" id="UP000499080"/>
    </source>
</evidence>
<dbReference type="OrthoDB" id="5989194at2759"/>
<accession>A0A4Y2VP27</accession>
<dbReference type="PANTHER" id="PTHR47331">
    <property type="entry name" value="PHD-TYPE DOMAIN-CONTAINING PROTEIN"/>
    <property type="match status" value="1"/>
</dbReference>
<dbReference type="Proteomes" id="UP000499080">
    <property type="component" value="Unassembled WGS sequence"/>
</dbReference>
<gene>
    <name evidence="2" type="ORF">AVEN_106165_1</name>
</gene>
<dbReference type="PANTHER" id="PTHR47331:SF5">
    <property type="entry name" value="RIBONUCLEASE H"/>
    <property type="match status" value="1"/>
</dbReference>